<protein>
    <submittedName>
        <fullName evidence="1">Uncharacterized protein</fullName>
    </submittedName>
</protein>
<name>A0A840PKM1_9ACTN</name>
<dbReference type="AlphaFoldDB" id="A0A840PKM1"/>
<proteinExistence type="predicted"/>
<evidence type="ECO:0000313" key="1">
    <source>
        <dbReference type="EMBL" id="MBB5136605.1"/>
    </source>
</evidence>
<sequence>MVTDLNHLPVAAPPWRACTLRASAPTSYLIRLRYGDARVSWIGTADDANQCVPTTNGTLRTWSYIGDTVGSAYQEGRWPSLTPPDECEPGPGRIGQDRQLVPEGSIGLTVCGLSVKAPQRKSHGADTAKKVAAEIDSLRAERFDGACRPGRGSAIRLVFRYAQGPPAAVTVWGTECGMENTFLRGALSAELMDELSGLLD</sequence>
<reference evidence="1 2" key="1">
    <citation type="submission" date="2020-08" db="EMBL/GenBank/DDBJ databases">
        <title>Genomic Encyclopedia of Type Strains, Phase IV (KMG-IV): sequencing the most valuable type-strain genomes for metagenomic binning, comparative biology and taxonomic classification.</title>
        <authorList>
            <person name="Goeker M."/>
        </authorList>
    </citation>
    <scope>NUCLEOTIDE SEQUENCE [LARGE SCALE GENOMIC DNA]</scope>
    <source>
        <strain evidence="1 2">DSM 45615</strain>
    </source>
</reference>
<organism evidence="1 2">
    <name type="scientific">Thermocatellispora tengchongensis</name>
    <dbReference type="NCBI Taxonomy" id="1073253"/>
    <lineage>
        <taxon>Bacteria</taxon>
        <taxon>Bacillati</taxon>
        <taxon>Actinomycetota</taxon>
        <taxon>Actinomycetes</taxon>
        <taxon>Streptosporangiales</taxon>
        <taxon>Streptosporangiaceae</taxon>
        <taxon>Thermocatellispora</taxon>
    </lineage>
</organism>
<dbReference type="RefSeq" id="WP_185053502.1">
    <property type="nucleotide sequence ID" value="NZ_BAABIX010000008.1"/>
</dbReference>
<comment type="caution">
    <text evidence="1">The sequence shown here is derived from an EMBL/GenBank/DDBJ whole genome shotgun (WGS) entry which is preliminary data.</text>
</comment>
<evidence type="ECO:0000313" key="2">
    <source>
        <dbReference type="Proteomes" id="UP000578449"/>
    </source>
</evidence>
<keyword evidence="2" id="KW-1185">Reference proteome</keyword>
<accession>A0A840PKM1</accession>
<dbReference type="Proteomes" id="UP000578449">
    <property type="component" value="Unassembled WGS sequence"/>
</dbReference>
<dbReference type="EMBL" id="JACHGN010000015">
    <property type="protein sequence ID" value="MBB5136605.1"/>
    <property type="molecule type" value="Genomic_DNA"/>
</dbReference>
<gene>
    <name evidence="1" type="ORF">HNP84_006356</name>
</gene>